<evidence type="ECO:0000313" key="2">
    <source>
        <dbReference type="EMBL" id="MFD2742410.1"/>
    </source>
</evidence>
<comment type="caution">
    <text evidence="2">The sequence shown here is derived from an EMBL/GenBank/DDBJ whole genome shotgun (WGS) entry which is preliminary data.</text>
</comment>
<evidence type="ECO:0000256" key="1">
    <source>
        <dbReference type="SAM" id="MobiDB-lite"/>
    </source>
</evidence>
<proteinExistence type="predicted"/>
<accession>A0ABW5UAV3</accession>
<sequence length="99" mass="10875">MEETTAKSQKVSITLRPKTDPTQTDKDIAHFFKDIATSTILLEQKDNEVSAQYAGRNELINDENESIADTIRNALIGLGVKLGGSYPQWKALVAGIVKN</sequence>
<name>A0ABW5UAV3_9SPHI</name>
<dbReference type="EMBL" id="JBHUMB010000005">
    <property type="protein sequence ID" value="MFD2742410.1"/>
    <property type="molecule type" value="Genomic_DNA"/>
</dbReference>
<evidence type="ECO:0000313" key="3">
    <source>
        <dbReference type="Proteomes" id="UP001597418"/>
    </source>
</evidence>
<feature type="region of interest" description="Disordered" evidence="1">
    <location>
        <begin position="1"/>
        <end position="22"/>
    </location>
</feature>
<protein>
    <submittedName>
        <fullName evidence="2">Uncharacterized protein</fullName>
    </submittedName>
</protein>
<reference evidence="3" key="1">
    <citation type="journal article" date="2019" name="Int. J. Syst. Evol. Microbiol.">
        <title>The Global Catalogue of Microorganisms (GCM) 10K type strain sequencing project: providing services to taxonomists for standard genome sequencing and annotation.</title>
        <authorList>
            <consortium name="The Broad Institute Genomics Platform"/>
            <consortium name="The Broad Institute Genome Sequencing Center for Infectious Disease"/>
            <person name="Wu L."/>
            <person name="Ma J."/>
        </authorList>
    </citation>
    <scope>NUCLEOTIDE SEQUENCE [LARGE SCALE GENOMIC DNA]</scope>
    <source>
        <strain evidence="3">KCTC 42247</strain>
    </source>
</reference>
<organism evidence="2 3">
    <name type="scientific">Sphingobacterium populi</name>
    <dbReference type="NCBI Taxonomy" id="1812824"/>
    <lineage>
        <taxon>Bacteria</taxon>
        <taxon>Pseudomonadati</taxon>
        <taxon>Bacteroidota</taxon>
        <taxon>Sphingobacteriia</taxon>
        <taxon>Sphingobacteriales</taxon>
        <taxon>Sphingobacteriaceae</taxon>
        <taxon>Sphingobacterium</taxon>
    </lineage>
</organism>
<dbReference type="Proteomes" id="UP001597418">
    <property type="component" value="Unassembled WGS sequence"/>
</dbReference>
<feature type="compositionally biased region" description="Polar residues" evidence="1">
    <location>
        <begin position="1"/>
        <end position="12"/>
    </location>
</feature>
<gene>
    <name evidence="2" type="ORF">ACFSQ6_03290</name>
</gene>
<dbReference type="RefSeq" id="WP_066754098.1">
    <property type="nucleotide sequence ID" value="NZ_JBHUMB010000005.1"/>
</dbReference>
<keyword evidence="3" id="KW-1185">Reference proteome</keyword>